<evidence type="ECO:0000256" key="1">
    <source>
        <dbReference type="SAM" id="Phobius"/>
    </source>
</evidence>
<reference evidence="2" key="1">
    <citation type="journal article" date="2020" name="Nature">
        <title>Giant virus diversity and host interactions through global metagenomics.</title>
        <authorList>
            <person name="Schulz F."/>
            <person name="Roux S."/>
            <person name="Paez-Espino D."/>
            <person name="Jungbluth S."/>
            <person name="Walsh D.A."/>
            <person name="Denef V.J."/>
            <person name="McMahon K.D."/>
            <person name="Konstantinidis K.T."/>
            <person name="Eloe-Fadrosh E.A."/>
            <person name="Kyrpides N.C."/>
            <person name="Woyke T."/>
        </authorList>
    </citation>
    <scope>NUCLEOTIDE SEQUENCE</scope>
    <source>
        <strain evidence="2">GVMAG-M-3300023174-111</strain>
    </source>
</reference>
<sequence>MDYSIQTGNFFMFMHAFINMGLKTIIYAIRHFDYQKAGLTILTWYSETVERCKYGIRTVYNIPFVKGLFDECVYCLQYAKCSIIGQRIQPMNSGWICMTILKEHATLDKNNLEIYEYLDENKLVEEEFLNNCDSIKSTVQYNAKFNNSLITMKVEDKYYCRHYDSAKLNHEPETFQLQVCKPVLLGKFLNIEYTHPDMSQGIVIQLDKGYWVEGNHILSNVFIKRWLEYQMLPYKFDERYCVTILDGDVNVVLLRWGQGIVLGEGGGYEII</sequence>
<proteinExistence type="predicted"/>
<keyword evidence="1" id="KW-0472">Membrane</keyword>
<accession>A0A6C0D3Z0</accession>
<dbReference type="EMBL" id="MN739530">
    <property type="protein sequence ID" value="QHT10980.1"/>
    <property type="molecule type" value="Genomic_DNA"/>
</dbReference>
<organism evidence="2">
    <name type="scientific">viral metagenome</name>
    <dbReference type="NCBI Taxonomy" id="1070528"/>
    <lineage>
        <taxon>unclassified sequences</taxon>
        <taxon>metagenomes</taxon>
        <taxon>organismal metagenomes</taxon>
    </lineage>
</organism>
<protein>
    <submittedName>
        <fullName evidence="2">Uncharacterized protein</fullName>
    </submittedName>
</protein>
<dbReference type="AlphaFoldDB" id="A0A6C0D3Z0"/>
<name>A0A6C0D3Z0_9ZZZZ</name>
<evidence type="ECO:0000313" key="2">
    <source>
        <dbReference type="EMBL" id="QHT10980.1"/>
    </source>
</evidence>
<keyword evidence="1" id="KW-1133">Transmembrane helix</keyword>
<feature type="transmembrane region" description="Helical" evidence="1">
    <location>
        <begin position="12"/>
        <end position="29"/>
    </location>
</feature>
<keyword evidence="1" id="KW-0812">Transmembrane</keyword>